<dbReference type="RefSeq" id="XP_001032978.2">
    <property type="nucleotide sequence ID" value="XM_001032978.2"/>
</dbReference>
<keyword evidence="2" id="KW-1185">Reference proteome</keyword>
<name>I7LTI6_TETTS</name>
<reference evidence="2" key="1">
    <citation type="journal article" date="2006" name="PLoS Biol.">
        <title>Macronuclear genome sequence of the ciliate Tetrahymena thermophila, a model eukaryote.</title>
        <authorList>
            <person name="Eisen J.A."/>
            <person name="Coyne R.S."/>
            <person name="Wu M."/>
            <person name="Wu D."/>
            <person name="Thiagarajan M."/>
            <person name="Wortman J.R."/>
            <person name="Badger J.H."/>
            <person name="Ren Q."/>
            <person name="Amedeo P."/>
            <person name="Jones K.M."/>
            <person name="Tallon L.J."/>
            <person name="Delcher A.L."/>
            <person name="Salzberg S.L."/>
            <person name="Silva J.C."/>
            <person name="Haas B.J."/>
            <person name="Majoros W.H."/>
            <person name="Farzad M."/>
            <person name="Carlton J.M."/>
            <person name="Smith R.K. Jr."/>
            <person name="Garg J."/>
            <person name="Pearlman R.E."/>
            <person name="Karrer K.M."/>
            <person name="Sun L."/>
            <person name="Manning G."/>
            <person name="Elde N.C."/>
            <person name="Turkewitz A.P."/>
            <person name="Asai D.J."/>
            <person name="Wilkes D.E."/>
            <person name="Wang Y."/>
            <person name="Cai H."/>
            <person name="Collins K."/>
            <person name="Stewart B.A."/>
            <person name="Lee S.R."/>
            <person name="Wilamowska K."/>
            <person name="Weinberg Z."/>
            <person name="Ruzzo W.L."/>
            <person name="Wloga D."/>
            <person name="Gaertig J."/>
            <person name="Frankel J."/>
            <person name="Tsao C.-C."/>
            <person name="Gorovsky M.A."/>
            <person name="Keeling P.J."/>
            <person name="Waller R.F."/>
            <person name="Patron N.J."/>
            <person name="Cherry J.M."/>
            <person name="Stover N.A."/>
            <person name="Krieger C.J."/>
            <person name="del Toro C."/>
            <person name="Ryder H.F."/>
            <person name="Williamson S.C."/>
            <person name="Barbeau R.A."/>
            <person name="Hamilton E.P."/>
            <person name="Orias E."/>
        </authorList>
    </citation>
    <scope>NUCLEOTIDE SEQUENCE [LARGE SCALE GENOMIC DNA]</scope>
    <source>
        <strain evidence="2">SB210</strain>
    </source>
</reference>
<dbReference type="EMBL" id="GG662622">
    <property type="protein sequence ID" value="EAR85315.2"/>
    <property type="molecule type" value="Genomic_DNA"/>
</dbReference>
<organism evidence="1 2">
    <name type="scientific">Tetrahymena thermophila (strain SB210)</name>
    <dbReference type="NCBI Taxonomy" id="312017"/>
    <lineage>
        <taxon>Eukaryota</taxon>
        <taxon>Sar</taxon>
        <taxon>Alveolata</taxon>
        <taxon>Ciliophora</taxon>
        <taxon>Intramacronucleata</taxon>
        <taxon>Oligohymenophorea</taxon>
        <taxon>Hymenostomatida</taxon>
        <taxon>Tetrahymenina</taxon>
        <taxon>Tetrahymenidae</taxon>
        <taxon>Tetrahymena</taxon>
    </lineage>
</organism>
<dbReference type="KEGG" id="tet:TTHERM_00470880"/>
<dbReference type="Proteomes" id="UP000009168">
    <property type="component" value="Unassembled WGS sequence"/>
</dbReference>
<proteinExistence type="predicted"/>
<dbReference type="GeneID" id="7840945"/>
<sequence length="698" mass="82134">MNRYQQILADKKLNNGIDNKFQLNQEGFYSPTRDYKKYKKMEEFQLPDIKKYNFFPLKTDKSKQPPLHADSEPTAFQNYKKSQQITFKKIEDKSQSNRNNELSNIQLQSIPNSSLCHNTSQNTQNPHNLQKQKIETEYGLNINKQRLSLQNILQQSSKYSIKNQIQEQNLNEGNSGYNIIQSHRFRVSSLEKIKNTQIETLQQGINELNKNKDIYDQSLVEPFNTSINQSLNSSLQKIIDLNKQPKFKNKRQACSYHYDSSQSLIKQDSKIFGLSDLYIKLRQSLEEIDKCSDPLIFSERTGLKSNSPDLNCNQNKKVINMNKQKHDKLQSINNSNQNSYIAQSSNSQQNDLKDTLQNYINIQNEKIEIQIKNQNPYLSNSKNNKPQTIQDQAQKDLNASDCNLIKTEFIDKRTNQYSQVKNINKQDTRDQLQLGSTKFLNFLPHHIKKKKIQLGIQLQKGIQSLQNNLASLDQKSEYTSQNVVYSSEIYKSPQNKQNREIIQETYFPIQTQKQLSPENQQKKHQTSQNLNLHSYNGQQYQADYFKQKAQQCSLTQSLAKQQNSQRVKENKYYHNRMQSQDKIYNDLQIHSHRDFTGDQQIGVKPIKLKIEERNQQQNQNRQTFTQFLPWEDPRTINNSEIKKQQLYYKQSQTCDNSPKDSLKKNNLQLIDNSYNSSHYDRKFIDFDIQDYFLLKEKV</sequence>
<accession>I7LTI6</accession>
<dbReference type="AlphaFoldDB" id="I7LTI6"/>
<evidence type="ECO:0000313" key="1">
    <source>
        <dbReference type="EMBL" id="EAR85315.2"/>
    </source>
</evidence>
<gene>
    <name evidence="1" type="ORF">TTHERM_00470880</name>
</gene>
<protein>
    <submittedName>
        <fullName evidence="1">Uncharacterized protein</fullName>
    </submittedName>
</protein>
<evidence type="ECO:0000313" key="2">
    <source>
        <dbReference type="Proteomes" id="UP000009168"/>
    </source>
</evidence>
<dbReference type="InParanoid" id="I7LTI6"/>